<sequence>MSILSTFDPAPHVRNLKQMDVTKANQAILKKMDYKKGALFSNGYEYPGGIHVGILAL</sequence>
<keyword evidence="2" id="KW-1185">Reference proteome</keyword>
<dbReference type="RefSeq" id="WP_375353638.1">
    <property type="nucleotide sequence ID" value="NZ_JBHHMI010000003.1"/>
</dbReference>
<comment type="caution">
    <text evidence="1">The sequence shown here is derived from an EMBL/GenBank/DDBJ whole genome shotgun (WGS) entry which is preliminary data.</text>
</comment>
<accession>A0ABV5APD2</accession>
<organism evidence="1 2">
    <name type="scientific">Paenibacillus enshidis</name>
    <dbReference type="NCBI Taxonomy" id="1458439"/>
    <lineage>
        <taxon>Bacteria</taxon>
        <taxon>Bacillati</taxon>
        <taxon>Bacillota</taxon>
        <taxon>Bacilli</taxon>
        <taxon>Bacillales</taxon>
        <taxon>Paenibacillaceae</taxon>
        <taxon>Paenibacillus</taxon>
    </lineage>
</organism>
<dbReference type="Proteomes" id="UP001580346">
    <property type="component" value="Unassembled WGS sequence"/>
</dbReference>
<dbReference type="EMBL" id="JBHHMI010000003">
    <property type="protein sequence ID" value="MFB5266070.1"/>
    <property type="molecule type" value="Genomic_DNA"/>
</dbReference>
<protein>
    <submittedName>
        <fullName evidence="1">Uncharacterized protein</fullName>
    </submittedName>
</protein>
<evidence type="ECO:0000313" key="1">
    <source>
        <dbReference type="EMBL" id="MFB5266070.1"/>
    </source>
</evidence>
<name>A0ABV5APD2_9BACL</name>
<proteinExistence type="predicted"/>
<evidence type="ECO:0000313" key="2">
    <source>
        <dbReference type="Proteomes" id="UP001580346"/>
    </source>
</evidence>
<gene>
    <name evidence="1" type="ORF">ACE41H_04625</name>
</gene>
<reference evidence="1 2" key="1">
    <citation type="submission" date="2024-09" db="EMBL/GenBank/DDBJ databases">
        <title>Paenibacillus zeirhizospherea sp. nov., isolated from surface of the maize (Zea mays) roots in a horticulture field, Hungary.</title>
        <authorList>
            <person name="Marton D."/>
            <person name="Farkas M."/>
            <person name="Bedics A."/>
            <person name="Toth E."/>
            <person name="Tancsics A."/>
            <person name="Boka K."/>
            <person name="Maroti G."/>
            <person name="Kriszt B."/>
            <person name="Cserhati M."/>
        </authorList>
    </citation>
    <scope>NUCLEOTIDE SEQUENCE [LARGE SCALE GENOMIC DNA]</scope>
    <source>
        <strain evidence="1 2">KCTC 33519</strain>
    </source>
</reference>